<dbReference type="InterPro" id="IPR018525">
    <property type="entry name" value="MCM_CS"/>
</dbReference>
<organism evidence="15 16">
    <name type="scientific">Saitoella complicata (strain BCRC 22490 / CBS 7301 / JCM 7358 / NBRC 10748 / NRRL Y-17804)</name>
    <dbReference type="NCBI Taxonomy" id="698492"/>
    <lineage>
        <taxon>Eukaryota</taxon>
        <taxon>Fungi</taxon>
        <taxon>Dikarya</taxon>
        <taxon>Ascomycota</taxon>
        <taxon>Taphrinomycotina</taxon>
        <taxon>Taphrinomycotina incertae sedis</taxon>
        <taxon>Saitoella</taxon>
    </lineage>
</organism>
<dbReference type="Gene3D" id="3.40.50.300">
    <property type="entry name" value="P-loop containing nucleotide triphosphate hydrolases"/>
    <property type="match status" value="1"/>
</dbReference>
<evidence type="ECO:0000256" key="4">
    <source>
        <dbReference type="ARBA" id="ARBA00022801"/>
    </source>
</evidence>
<evidence type="ECO:0000256" key="1">
    <source>
        <dbReference type="ARBA" id="ARBA00004123"/>
    </source>
</evidence>
<evidence type="ECO:0000256" key="11">
    <source>
        <dbReference type="RuleBase" id="RU004070"/>
    </source>
</evidence>
<dbReference type="PRINTS" id="PR01657">
    <property type="entry name" value="MCMFAMILY"/>
</dbReference>
<dbReference type="GO" id="GO:0097373">
    <property type="term" value="C:MCM core complex"/>
    <property type="evidence" value="ECO:0007669"/>
    <property type="project" value="UniProtKB-ARBA"/>
</dbReference>
<dbReference type="Pfam" id="PF17207">
    <property type="entry name" value="MCM_OB"/>
    <property type="match status" value="1"/>
</dbReference>
<dbReference type="EMBL" id="BACD03000007">
    <property type="protein sequence ID" value="GAO47033.1"/>
    <property type="molecule type" value="Genomic_DNA"/>
</dbReference>
<dbReference type="SUPFAM" id="SSF52540">
    <property type="entry name" value="P-loop containing nucleoside triphosphate hydrolases"/>
    <property type="match status" value="1"/>
</dbReference>
<keyword evidence="5 12" id="KW-0347">Helicase</keyword>
<evidence type="ECO:0000313" key="16">
    <source>
        <dbReference type="Proteomes" id="UP000033140"/>
    </source>
</evidence>
<dbReference type="GO" id="GO:0005524">
    <property type="term" value="F:ATP binding"/>
    <property type="evidence" value="ECO:0007669"/>
    <property type="project" value="UniProtKB-KW"/>
</dbReference>
<evidence type="ECO:0000256" key="2">
    <source>
        <dbReference type="ARBA" id="ARBA00022705"/>
    </source>
</evidence>
<dbReference type="PROSITE" id="PS50051">
    <property type="entry name" value="MCM_2"/>
    <property type="match status" value="1"/>
</dbReference>
<comment type="similarity">
    <text evidence="11">Belongs to the MCM family.</text>
</comment>
<evidence type="ECO:0000256" key="9">
    <source>
        <dbReference type="ARBA" id="ARBA00023306"/>
    </source>
</evidence>
<dbReference type="GO" id="GO:0043596">
    <property type="term" value="C:nuclear replication fork"/>
    <property type="evidence" value="ECO:0007669"/>
    <property type="project" value="UniProtKB-ARBA"/>
</dbReference>
<name>A0A0E9NB53_SAICN</name>
<dbReference type="GO" id="GO:0042555">
    <property type="term" value="C:MCM complex"/>
    <property type="evidence" value="ECO:0007669"/>
    <property type="project" value="InterPro"/>
</dbReference>
<feature type="domain" description="MCM C-terminal AAA(+) ATPase" evidence="14">
    <location>
        <begin position="639"/>
        <end position="845"/>
    </location>
</feature>
<keyword evidence="9 12" id="KW-0131">Cell cycle</keyword>
<dbReference type="PRINTS" id="PR01663">
    <property type="entry name" value="MCMPROTEIN7"/>
</dbReference>
<feature type="compositionally biased region" description="Basic and acidic residues" evidence="13">
    <location>
        <begin position="221"/>
        <end position="240"/>
    </location>
</feature>
<keyword evidence="2 12" id="KW-0235">DNA replication</keyword>
<proteinExistence type="inferred from homology"/>
<gene>
    <name evidence="12" type="primary">MCM7</name>
    <name evidence="15" type="ORF">G7K_1247-t1</name>
</gene>
<evidence type="ECO:0000259" key="14">
    <source>
        <dbReference type="PROSITE" id="PS50051"/>
    </source>
</evidence>
<dbReference type="GO" id="GO:0006279">
    <property type="term" value="P:premeiotic DNA replication"/>
    <property type="evidence" value="ECO:0007669"/>
    <property type="project" value="UniProtKB-ARBA"/>
</dbReference>
<dbReference type="Gene3D" id="2.40.50.140">
    <property type="entry name" value="Nucleic acid-binding proteins"/>
    <property type="match status" value="1"/>
</dbReference>
<dbReference type="SUPFAM" id="SSF50249">
    <property type="entry name" value="Nucleic acid-binding proteins"/>
    <property type="match status" value="1"/>
</dbReference>
<dbReference type="GO" id="GO:0006270">
    <property type="term" value="P:DNA replication initiation"/>
    <property type="evidence" value="ECO:0007669"/>
    <property type="project" value="InterPro"/>
</dbReference>
<dbReference type="GO" id="GO:0005656">
    <property type="term" value="C:nuclear pre-replicative complex"/>
    <property type="evidence" value="ECO:0007669"/>
    <property type="project" value="UniProtKB-ARBA"/>
</dbReference>
<comment type="caution">
    <text evidence="15">The sequence shown here is derived from an EMBL/GenBank/DDBJ whole genome shotgun (WGS) entry which is preliminary data.</text>
</comment>
<dbReference type="InterPro" id="IPR003593">
    <property type="entry name" value="AAA+_ATPase"/>
</dbReference>
<dbReference type="InterPro" id="IPR027925">
    <property type="entry name" value="MCM_N"/>
</dbReference>
<dbReference type="Pfam" id="PF17855">
    <property type="entry name" value="MCM_lid"/>
    <property type="match status" value="1"/>
</dbReference>
<evidence type="ECO:0000256" key="12">
    <source>
        <dbReference type="RuleBase" id="RU365012"/>
    </source>
</evidence>
<dbReference type="GO" id="GO:0031261">
    <property type="term" value="C:DNA replication preinitiation complex"/>
    <property type="evidence" value="ECO:0007669"/>
    <property type="project" value="UniProtKB-ARBA"/>
</dbReference>
<reference evidence="15 16" key="1">
    <citation type="journal article" date="2011" name="J. Gen. Appl. Microbiol.">
        <title>Draft genome sequencing of the enigmatic yeast Saitoella complicata.</title>
        <authorList>
            <person name="Nishida H."/>
            <person name="Hamamoto M."/>
            <person name="Sugiyama J."/>
        </authorList>
    </citation>
    <scope>NUCLEOTIDE SEQUENCE [LARGE SCALE GENOMIC DNA]</scope>
    <source>
        <strain evidence="15 16">NRRL Y-17804</strain>
    </source>
</reference>
<dbReference type="PROSITE" id="PS00847">
    <property type="entry name" value="MCM_1"/>
    <property type="match status" value="1"/>
</dbReference>
<dbReference type="Pfam" id="PF14551">
    <property type="entry name" value="MCM_N"/>
    <property type="match status" value="1"/>
</dbReference>
<evidence type="ECO:0000256" key="8">
    <source>
        <dbReference type="ARBA" id="ARBA00023242"/>
    </source>
</evidence>
<evidence type="ECO:0000256" key="6">
    <source>
        <dbReference type="ARBA" id="ARBA00022840"/>
    </source>
</evidence>
<sequence>MYLEGLTLLSGLTGESREHGEADRRSALSWGDGVWLLRQVYLLSAHDTGTRIVVAVASSLSLSSLGLPSTRSPLSTAYADAALVPVNWLSFTVEFTPSLIQRTAYSLVVLHSRCPTFSSSDLHLRRCALSDLGLDLRRCPTPVVVLHRRRCCSLLLRPRTPTSYFNLLSVVVRFTLRHPDPVSSRSSSLTSGQVTHCLSLVHVPVPLTIQWGGQTKHERRRATPERNCTDRQREGRRDPHSSPAGSLQIIKRIYPLVRPRTATMASGPPTIGINVNYDDYLTRITSFLQDFKTKQVMTTADGAEEDLPDDFDDDMDLDGEDAPAQPRGTHQKYMSMLQEISNRARDTVTIDLDDLQAYEHPQRDLLNSILNNTKRYNELISRAIDGILPRPSEDISSRENVLDVIQSQRESRNQVNAEAAQSDTVGSGNEGQFPPELLRRYTLYINPPTRTKSLAVREVRGEHLGHLITVRGIVTRVSDVKPSLQVNAYTCDSCGSEVFQQVKGKQVTPLTTCPSDDCKRNDAKGQLYMSTRASKFSAFQEVKVQEMTDQVPVGHIPRQLTVSLYGPLTRSCSPGDVVEIAGVFLPTPYTGFKAIRAGLLTDTYLEAQHVKQLKKQYTSLINNAETTARIMEMQRSGGVYERMAASIAPEIWGHEDVKKALLLLLIGGVTKEMGDGMKIRGDINVCLMGDPGVAKSQLLKFISKVAPRSVYTTGRGSSGVGLTAAVMRDPVTDEMVLEGGALVLADQGICCIDEFDKMDDGDRTAIHEVMEQQTISISKAGITTTLNARTSILAAANPAYGRYNPRVSPLENINLPAALLSRFDVLFLILDTPARDDDERLAQHVAYVHMHNKHPTTNEEALDPATIRQFVAMARTYRPVVSKEVGEYVVGTYTRLRQDRKRDEIGRGSSGHFAHTSPRTLLGIVRLSQALARLRFSDVVIQEDVDEALRLLESSKSTLMAGRGDDDRVDTTVNSKIYKIIRDLANAGEVFKHDWELATLKRRVISKGFTEDQFKECVKEYEELGVWQAVEEGEGLVFLDGME</sequence>
<dbReference type="InterPro" id="IPR008050">
    <property type="entry name" value="MCM7"/>
</dbReference>
<evidence type="ECO:0000256" key="5">
    <source>
        <dbReference type="ARBA" id="ARBA00022806"/>
    </source>
</evidence>
<dbReference type="InterPro" id="IPR012340">
    <property type="entry name" value="NA-bd_OB-fold"/>
</dbReference>
<comment type="subcellular location">
    <subcellularLocation>
        <location evidence="1 12">Nucleus</location>
    </subcellularLocation>
</comment>
<dbReference type="AlphaFoldDB" id="A0A0E9NB53"/>
<feature type="compositionally biased region" description="Polar residues" evidence="13">
    <location>
        <begin position="411"/>
        <end position="427"/>
    </location>
</feature>
<keyword evidence="7 11" id="KW-0238">DNA-binding</keyword>
<dbReference type="GO" id="GO:0017116">
    <property type="term" value="F:single-stranded DNA helicase activity"/>
    <property type="evidence" value="ECO:0007669"/>
    <property type="project" value="TreeGrafter"/>
</dbReference>
<dbReference type="Pfam" id="PF24901">
    <property type="entry name" value="WHD_MCM7"/>
    <property type="match status" value="1"/>
</dbReference>
<accession>A0A0E9NB53</accession>
<dbReference type="InterPro" id="IPR001208">
    <property type="entry name" value="MCM_dom"/>
</dbReference>
<dbReference type="InterPro" id="IPR033762">
    <property type="entry name" value="MCM_OB"/>
</dbReference>
<dbReference type="GO" id="GO:0016887">
    <property type="term" value="F:ATP hydrolysis activity"/>
    <property type="evidence" value="ECO:0007669"/>
    <property type="project" value="RHEA"/>
</dbReference>
<protein>
    <recommendedName>
        <fullName evidence="12">DNA replication licensing factor MCM7</fullName>
        <ecNumber evidence="12">3.6.4.12</ecNumber>
    </recommendedName>
</protein>
<keyword evidence="6 11" id="KW-0067">ATP-binding</keyword>
<dbReference type="GO" id="GO:0006271">
    <property type="term" value="P:DNA strand elongation involved in DNA replication"/>
    <property type="evidence" value="ECO:0007669"/>
    <property type="project" value="TreeGrafter"/>
</dbReference>
<comment type="function">
    <text evidence="12">Acts as component of the MCM2-7 complex (MCM complex) which is the replicative helicase essential for 'once per cell cycle' DNA replication initiation and elongation in eukaryotic cells. The active ATPase sites in the MCM2-7 ring are formed through the interaction surfaces of two neighboring subunits such that a critical structure of a conserved arginine finger motif is provided in trans relative to the ATP-binding site of the Walker A box of the adjacent subunit. The six ATPase active sites, however, are likely to contribute differentially to the complex helicase activity.</text>
</comment>
<dbReference type="PANTHER" id="PTHR11630">
    <property type="entry name" value="DNA REPLICATION LICENSING FACTOR MCM FAMILY MEMBER"/>
    <property type="match status" value="1"/>
</dbReference>
<dbReference type="SMART" id="SM00382">
    <property type="entry name" value="AAA"/>
    <property type="match status" value="1"/>
</dbReference>
<feature type="region of interest" description="Disordered" evidence="13">
    <location>
        <begin position="212"/>
        <end position="245"/>
    </location>
</feature>
<evidence type="ECO:0000256" key="3">
    <source>
        <dbReference type="ARBA" id="ARBA00022741"/>
    </source>
</evidence>
<dbReference type="FunFam" id="2.20.28.10:FF:000004">
    <property type="entry name" value="DNA replication licensing factor MCM7"/>
    <property type="match status" value="1"/>
</dbReference>
<dbReference type="Gene3D" id="2.20.28.10">
    <property type="match status" value="1"/>
</dbReference>
<dbReference type="InterPro" id="IPR031327">
    <property type="entry name" value="MCM"/>
</dbReference>
<keyword evidence="16" id="KW-1185">Reference proteome</keyword>
<dbReference type="STRING" id="698492.A0A0E9NB53"/>
<keyword evidence="3 11" id="KW-0547">Nucleotide-binding</keyword>
<evidence type="ECO:0000256" key="13">
    <source>
        <dbReference type="SAM" id="MobiDB-lite"/>
    </source>
</evidence>
<dbReference type="Pfam" id="PF00493">
    <property type="entry name" value="MCM"/>
    <property type="match status" value="1"/>
</dbReference>
<dbReference type="GO" id="GO:0000727">
    <property type="term" value="P:double-strand break repair via break-induced replication"/>
    <property type="evidence" value="ECO:0007669"/>
    <property type="project" value="TreeGrafter"/>
</dbReference>
<dbReference type="SMART" id="SM00350">
    <property type="entry name" value="MCM"/>
    <property type="match status" value="1"/>
</dbReference>
<evidence type="ECO:0000256" key="10">
    <source>
        <dbReference type="ARBA" id="ARBA00048432"/>
    </source>
</evidence>
<reference evidence="15 16" key="2">
    <citation type="journal article" date="2014" name="J. Gen. Appl. Microbiol.">
        <title>The early diverging ascomycetous budding yeast Saitoella complicata has three histone deacetylases belonging to the Clr6, Hos2, and Rpd3 lineages.</title>
        <authorList>
            <person name="Nishida H."/>
            <person name="Matsumoto T."/>
            <person name="Kondo S."/>
            <person name="Hamamoto M."/>
            <person name="Yoshikawa H."/>
        </authorList>
    </citation>
    <scope>NUCLEOTIDE SEQUENCE [LARGE SCALE GENOMIC DNA]</scope>
    <source>
        <strain evidence="15 16">NRRL Y-17804</strain>
    </source>
</reference>
<keyword evidence="8 12" id="KW-0539">Nucleus</keyword>
<keyword evidence="4 12" id="KW-0378">Hydrolase</keyword>
<dbReference type="InterPro" id="IPR041562">
    <property type="entry name" value="MCM_lid"/>
</dbReference>
<dbReference type="EC" id="3.6.4.12" evidence="12"/>
<evidence type="ECO:0000313" key="15">
    <source>
        <dbReference type="EMBL" id="GAO47033.1"/>
    </source>
</evidence>
<dbReference type="OMA" id="AQHVTYV"/>
<dbReference type="FunFam" id="3.40.50.300:FF:000288">
    <property type="entry name" value="DNA replication licensing factor MCM7"/>
    <property type="match status" value="1"/>
</dbReference>
<reference evidence="15 16" key="3">
    <citation type="journal article" date="2015" name="Genome Announc.">
        <title>Draft Genome Sequence of the Archiascomycetous Yeast Saitoella complicata.</title>
        <authorList>
            <person name="Yamauchi K."/>
            <person name="Kondo S."/>
            <person name="Hamamoto M."/>
            <person name="Takahashi Y."/>
            <person name="Ogura Y."/>
            <person name="Hayashi T."/>
            <person name="Nishida H."/>
        </authorList>
    </citation>
    <scope>NUCLEOTIDE SEQUENCE [LARGE SCALE GENOMIC DNA]</scope>
    <source>
        <strain evidence="15 16">NRRL Y-17804</strain>
    </source>
</reference>
<dbReference type="PANTHER" id="PTHR11630:SF26">
    <property type="entry name" value="DNA REPLICATION LICENSING FACTOR MCM7"/>
    <property type="match status" value="1"/>
</dbReference>
<feature type="region of interest" description="Disordered" evidence="13">
    <location>
        <begin position="411"/>
        <end position="432"/>
    </location>
</feature>
<evidence type="ECO:0000256" key="7">
    <source>
        <dbReference type="ARBA" id="ARBA00023125"/>
    </source>
</evidence>
<comment type="catalytic activity">
    <reaction evidence="10">
        <text>ATP + H2O = ADP + phosphate + H(+)</text>
        <dbReference type="Rhea" id="RHEA:13065"/>
        <dbReference type="ChEBI" id="CHEBI:15377"/>
        <dbReference type="ChEBI" id="CHEBI:15378"/>
        <dbReference type="ChEBI" id="CHEBI:30616"/>
        <dbReference type="ChEBI" id="CHEBI:43474"/>
        <dbReference type="ChEBI" id="CHEBI:456216"/>
        <dbReference type="EC" id="3.6.4.12"/>
    </reaction>
    <physiologicalReaction direction="left-to-right" evidence="10">
        <dbReference type="Rhea" id="RHEA:13066"/>
    </physiologicalReaction>
</comment>
<dbReference type="CDD" id="cd17758">
    <property type="entry name" value="MCM7"/>
    <property type="match status" value="1"/>
</dbReference>
<dbReference type="InterPro" id="IPR027417">
    <property type="entry name" value="P-loop_NTPase"/>
</dbReference>
<dbReference type="GO" id="GO:0003697">
    <property type="term" value="F:single-stranded DNA binding"/>
    <property type="evidence" value="ECO:0007669"/>
    <property type="project" value="TreeGrafter"/>
</dbReference>
<dbReference type="Proteomes" id="UP000033140">
    <property type="component" value="Unassembled WGS sequence"/>
</dbReference>